<dbReference type="PIRSF" id="PIRSF003101">
    <property type="entry name" value="FtsA"/>
    <property type="match status" value="1"/>
</dbReference>
<dbReference type="InterPro" id="IPR050696">
    <property type="entry name" value="FtsA/MreB"/>
</dbReference>
<dbReference type="PANTHER" id="PTHR32432:SF4">
    <property type="entry name" value="CELL DIVISION PROTEIN FTSA"/>
    <property type="match status" value="1"/>
</dbReference>
<dbReference type="GO" id="GO:0032153">
    <property type="term" value="C:cell division site"/>
    <property type="evidence" value="ECO:0007669"/>
    <property type="project" value="UniProtKB-UniRule"/>
</dbReference>
<keyword evidence="4 5" id="KW-0131">Cell cycle</keyword>
<accession>A0A0G0L1A2</accession>
<dbReference type="GO" id="GO:0009898">
    <property type="term" value="C:cytoplasmic side of plasma membrane"/>
    <property type="evidence" value="ECO:0007669"/>
    <property type="project" value="UniProtKB-UniRule"/>
</dbReference>
<dbReference type="CDD" id="cd24048">
    <property type="entry name" value="ASKHA_NBD_FtsA"/>
    <property type="match status" value="1"/>
</dbReference>
<protein>
    <recommendedName>
        <fullName evidence="5 6">Cell division protein FtsA</fullName>
    </recommendedName>
</protein>
<proteinExistence type="inferred from homology"/>
<name>A0A0G0L1A2_9BACT</name>
<comment type="function">
    <text evidence="5 6">Cell division protein that is involved in the assembly of the Z ring. May serve as a membrane anchor for the Z ring.</text>
</comment>
<dbReference type="EMBL" id="LBVL01000004">
    <property type="protein sequence ID" value="KKQ85728.1"/>
    <property type="molecule type" value="Genomic_DNA"/>
</dbReference>
<gene>
    <name evidence="5" type="primary">ftsA</name>
    <name evidence="8" type="ORF">UT08_C0004G0040</name>
</gene>
<dbReference type="PATRIC" id="fig|1618570.3.peg.450"/>
<dbReference type="Proteomes" id="UP000034081">
    <property type="component" value="Unassembled WGS sequence"/>
</dbReference>
<keyword evidence="1 5" id="KW-1003">Cell membrane</keyword>
<comment type="subunit">
    <text evidence="5">Self-interacts. Interacts with FtsZ.</text>
</comment>
<keyword evidence="2 5" id="KW-0132">Cell division</keyword>
<dbReference type="Pfam" id="PF02491">
    <property type="entry name" value="SHS2_FTSA"/>
    <property type="match status" value="1"/>
</dbReference>
<evidence type="ECO:0000256" key="4">
    <source>
        <dbReference type="ARBA" id="ARBA00023306"/>
    </source>
</evidence>
<evidence type="ECO:0000256" key="6">
    <source>
        <dbReference type="PIRNR" id="PIRNR003101"/>
    </source>
</evidence>
<dbReference type="STRING" id="1618570.UT08_C0004G0040"/>
<evidence type="ECO:0000256" key="2">
    <source>
        <dbReference type="ARBA" id="ARBA00022618"/>
    </source>
</evidence>
<dbReference type="Pfam" id="PF14450">
    <property type="entry name" value="FtsA"/>
    <property type="match status" value="1"/>
</dbReference>
<reference evidence="8 9" key="1">
    <citation type="journal article" date="2015" name="Nature">
        <title>rRNA introns, odd ribosomes, and small enigmatic genomes across a large radiation of phyla.</title>
        <authorList>
            <person name="Brown C.T."/>
            <person name="Hug L.A."/>
            <person name="Thomas B.C."/>
            <person name="Sharon I."/>
            <person name="Castelle C.J."/>
            <person name="Singh A."/>
            <person name="Wilkins M.J."/>
            <person name="Williams K.H."/>
            <person name="Banfield J.F."/>
        </authorList>
    </citation>
    <scope>NUCLEOTIDE SEQUENCE [LARGE SCALE GENOMIC DNA]</scope>
</reference>
<dbReference type="Gene3D" id="3.30.1490.110">
    <property type="match status" value="1"/>
</dbReference>
<dbReference type="InterPro" id="IPR043129">
    <property type="entry name" value="ATPase_NBD"/>
</dbReference>
<keyword evidence="3 5" id="KW-0472">Membrane</keyword>
<evidence type="ECO:0000313" key="8">
    <source>
        <dbReference type="EMBL" id="KKQ85728.1"/>
    </source>
</evidence>
<comment type="caution">
    <text evidence="8">The sequence shown here is derived from an EMBL/GenBank/DDBJ whole genome shotgun (WGS) entry which is preliminary data.</text>
</comment>
<dbReference type="InterPro" id="IPR020823">
    <property type="entry name" value="Cell_div_FtsA"/>
</dbReference>
<dbReference type="Gene3D" id="3.30.420.40">
    <property type="match status" value="2"/>
</dbReference>
<dbReference type="SMART" id="SM00842">
    <property type="entry name" value="FtsA"/>
    <property type="match status" value="1"/>
</dbReference>
<evidence type="ECO:0000313" key="9">
    <source>
        <dbReference type="Proteomes" id="UP000034081"/>
    </source>
</evidence>
<dbReference type="HAMAP" id="MF_02033">
    <property type="entry name" value="FtsA"/>
    <property type="match status" value="1"/>
</dbReference>
<dbReference type="PANTHER" id="PTHR32432">
    <property type="entry name" value="CELL DIVISION PROTEIN FTSA-RELATED"/>
    <property type="match status" value="1"/>
</dbReference>
<organism evidence="8 9">
    <name type="scientific">Candidatus Woesebacteria bacterium GW2011_GWB1_38_8</name>
    <dbReference type="NCBI Taxonomy" id="1618570"/>
    <lineage>
        <taxon>Bacteria</taxon>
        <taxon>Candidatus Woeseibacteriota</taxon>
    </lineage>
</organism>
<sequence>MNKQKIIAGIEIGSSKIATIIAQVLTDEISLTRSINIIGVSSTDSRGIKKGQIVDLEEAVEAIIASIESAERMAGFNLDNAYISLGGAQIASQNSHGVVAISDPEGEISFADVNRVIEAASAISLPTAREIIHVIPREYIVDGEAGIKDPVGMSGVRLEVQTHLITATTSTIKNVRKAINEVGINVNELVFTGLASAEAVLTKTEKELGCVLIDIGGGTTSIAAYVDGALTYSGVLPIGAKNVTSDLAIGLRVTMESAEKIKLALGSDEKKAKKPKEAGSVSDELDLETLGVTETKRVSKKTLTEGIIRPRLNEIFTMVRLALDRENIATRIPAGAIITGGGADTVGLIDSAKRMLSLPVRKGNPKGVGGLIDDVIVPSFATPVGLILYGANKEPNEVLTPFAKRFKLPSKGLASKLIDSIRDLLP</sequence>
<dbReference type="GO" id="GO:0043093">
    <property type="term" value="P:FtsZ-dependent cytokinesis"/>
    <property type="evidence" value="ECO:0007669"/>
    <property type="project" value="UniProtKB-UniRule"/>
</dbReference>
<comment type="similarity">
    <text evidence="5 6">Belongs to the FtsA/MreB family.</text>
</comment>
<comment type="subcellular location">
    <subcellularLocation>
        <location evidence="5">Cell membrane</location>
        <topology evidence="5">Peripheral membrane protein</topology>
        <orientation evidence="5">Cytoplasmic side</orientation>
    </subcellularLocation>
    <text evidence="5">Localizes to the Z ring in an FtsZ-dependent manner. Targeted to the membrane through a conserved C-terminal amphipathic helix.</text>
</comment>
<dbReference type="AlphaFoldDB" id="A0A0G0L1A2"/>
<dbReference type="SUPFAM" id="SSF53067">
    <property type="entry name" value="Actin-like ATPase domain"/>
    <property type="match status" value="2"/>
</dbReference>
<evidence type="ECO:0000256" key="5">
    <source>
        <dbReference type="HAMAP-Rule" id="MF_02033"/>
    </source>
</evidence>
<dbReference type="InterPro" id="IPR003494">
    <property type="entry name" value="SHS2_FtsA"/>
</dbReference>
<evidence type="ECO:0000259" key="7">
    <source>
        <dbReference type="SMART" id="SM00842"/>
    </source>
</evidence>
<evidence type="ECO:0000256" key="3">
    <source>
        <dbReference type="ARBA" id="ARBA00023136"/>
    </source>
</evidence>
<feature type="domain" description="SHS2" evidence="7">
    <location>
        <begin position="7"/>
        <end position="200"/>
    </location>
</feature>
<dbReference type="NCBIfam" id="TIGR01174">
    <property type="entry name" value="ftsA"/>
    <property type="match status" value="1"/>
</dbReference>
<evidence type="ECO:0000256" key="1">
    <source>
        <dbReference type="ARBA" id="ARBA00022475"/>
    </source>
</evidence>